<dbReference type="PANTHER" id="PTHR22916">
    <property type="entry name" value="GLYCOSYLTRANSFERASE"/>
    <property type="match status" value="1"/>
</dbReference>
<keyword evidence="2" id="KW-0614">Plasmid</keyword>
<dbReference type="GO" id="GO:0016758">
    <property type="term" value="F:hexosyltransferase activity"/>
    <property type="evidence" value="ECO:0007669"/>
    <property type="project" value="UniProtKB-ARBA"/>
</dbReference>
<keyword evidence="2" id="KW-0808">Transferase</keyword>
<accession>E0UNA5</accession>
<gene>
    <name evidence="2" type="ordered locus">Cyan7822_6766</name>
</gene>
<dbReference type="OrthoDB" id="9812327at2"/>
<dbReference type="EMBL" id="CP002201">
    <property type="protein sequence ID" value="ADN18435.1"/>
    <property type="molecule type" value="Genomic_DNA"/>
</dbReference>
<organism evidence="2 3">
    <name type="scientific">Gloeothece verrucosa (strain PCC 7822)</name>
    <name type="common">Cyanothece sp. (strain PCC 7822)</name>
    <dbReference type="NCBI Taxonomy" id="497965"/>
    <lineage>
        <taxon>Bacteria</taxon>
        <taxon>Bacillati</taxon>
        <taxon>Cyanobacteriota</taxon>
        <taxon>Cyanophyceae</taxon>
        <taxon>Oscillatoriophycideae</taxon>
        <taxon>Chroococcales</taxon>
        <taxon>Aphanothecaceae</taxon>
        <taxon>Gloeothece</taxon>
        <taxon>Gloeothece verrucosa</taxon>
    </lineage>
</organism>
<evidence type="ECO:0000313" key="2">
    <source>
        <dbReference type="EMBL" id="ADN18435.1"/>
    </source>
</evidence>
<dbReference type="CDD" id="cd00761">
    <property type="entry name" value="Glyco_tranf_GTA_type"/>
    <property type="match status" value="1"/>
</dbReference>
<evidence type="ECO:0000259" key="1">
    <source>
        <dbReference type="Pfam" id="PF00535"/>
    </source>
</evidence>
<dbReference type="Gene3D" id="3.90.550.10">
    <property type="entry name" value="Spore Coat Polysaccharide Biosynthesis Protein SpsA, Chain A"/>
    <property type="match status" value="1"/>
</dbReference>
<dbReference type="InterPro" id="IPR029044">
    <property type="entry name" value="Nucleotide-diphossugar_trans"/>
</dbReference>
<evidence type="ECO:0000313" key="3">
    <source>
        <dbReference type="Proteomes" id="UP000008206"/>
    </source>
</evidence>
<dbReference type="HOGENOM" id="CLU_025996_0_7_3"/>
<dbReference type="PANTHER" id="PTHR22916:SF3">
    <property type="entry name" value="UDP-GLCNAC:BETAGAL BETA-1,3-N-ACETYLGLUCOSAMINYLTRANSFERASE-LIKE PROTEIN 1"/>
    <property type="match status" value="1"/>
</dbReference>
<feature type="domain" description="Glycosyltransferase 2-like" evidence="1">
    <location>
        <begin position="5"/>
        <end position="184"/>
    </location>
</feature>
<dbReference type="Pfam" id="PF00535">
    <property type="entry name" value="Glycos_transf_2"/>
    <property type="match status" value="1"/>
</dbReference>
<dbReference type="SUPFAM" id="SSF53448">
    <property type="entry name" value="Nucleotide-diphospho-sugar transferases"/>
    <property type="match status" value="1"/>
</dbReference>
<sequence length="310" mass="36589">MELVSVIIIFFNGEKFFTEAIESIFAQTYENWELFLVDDGSTDSSTKIALNYTKKYPGKVYYLKHSNHENKGMSASRNLGIAHAKGNYIAFLDCDDIWMKNKLSEQIALFQTYPEAMMIYGKSLYWYSWTGKEEDKEQDIFYPLGVTPNNLIPPPKLLINLLKLNVQTPTSCNAIIRRQVFSELGSFENQFRTLYEDQVFFVKILLNSPVFVSDHIWAKYRQHSDSCTNNMFNDITKNIELYSQTRLVFLNWLKVYFKSQKVSHLELWFLLIKEIYLCQNPKLFRRWLLLKNALMSYWKNLTVNLIQRNS</sequence>
<dbReference type="KEGG" id="cyj:Cyan7822_6766"/>
<dbReference type="CAZy" id="GT2">
    <property type="family name" value="Glycosyltransferase Family 2"/>
</dbReference>
<protein>
    <submittedName>
        <fullName evidence="2">Glycosyl transferase family 2</fullName>
    </submittedName>
</protein>
<dbReference type="Proteomes" id="UP000008206">
    <property type="component" value="Plasmid Cy782203"/>
</dbReference>
<reference evidence="3" key="1">
    <citation type="journal article" date="2011" name="MBio">
        <title>Novel metabolic attributes of the genus Cyanothece, comprising a group of unicellular nitrogen-fixing Cyanobacteria.</title>
        <authorList>
            <person name="Bandyopadhyay A."/>
            <person name="Elvitigala T."/>
            <person name="Welsh E."/>
            <person name="Stockel J."/>
            <person name="Liberton M."/>
            <person name="Min H."/>
            <person name="Sherman L.A."/>
            <person name="Pakrasi H.B."/>
        </authorList>
    </citation>
    <scope>NUCLEOTIDE SEQUENCE [LARGE SCALE GENOMIC DNA]</scope>
    <source>
        <strain evidence="3">PCC 7822</strain>
        <plasmid evidence="3">Cy782203</plasmid>
    </source>
</reference>
<dbReference type="RefSeq" id="WP_013325561.1">
    <property type="nucleotide sequence ID" value="NC_014502.1"/>
</dbReference>
<dbReference type="InterPro" id="IPR001173">
    <property type="entry name" value="Glyco_trans_2-like"/>
</dbReference>
<proteinExistence type="predicted"/>
<keyword evidence="3" id="KW-1185">Reference proteome</keyword>
<dbReference type="AlphaFoldDB" id="E0UNA5"/>
<name>E0UNA5_GLOV7</name>
<geneLocation type="plasmid" evidence="2 3">
    <name>Cy782203</name>
</geneLocation>